<dbReference type="GO" id="GO:0003848">
    <property type="term" value="F:2-amino-4-hydroxy-6-hydroxymethyldihydropteridine diphosphokinase activity"/>
    <property type="evidence" value="ECO:0007669"/>
    <property type="project" value="UniProtKB-EC"/>
</dbReference>
<dbReference type="UniPathway" id="UPA00077">
    <property type="reaction ID" value="UER00155"/>
</dbReference>
<dbReference type="AlphaFoldDB" id="A0A021VLJ4"/>
<dbReference type="GO" id="GO:0005524">
    <property type="term" value="F:ATP binding"/>
    <property type="evidence" value="ECO:0007669"/>
    <property type="project" value="UniProtKB-KW"/>
</dbReference>
<feature type="non-terminal residue" evidence="10">
    <location>
        <position position="1"/>
    </location>
</feature>
<dbReference type="PROSITE" id="PS00794">
    <property type="entry name" value="HPPK"/>
    <property type="match status" value="1"/>
</dbReference>
<dbReference type="GO" id="GO:0046656">
    <property type="term" value="P:folic acid biosynthetic process"/>
    <property type="evidence" value="ECO:0007669"/>
    <property type="project" value="UniProtKB-KW"/>
</dbReference>
<dbReference type="PANTHER" id="PTHR43071">
    <property type="entry name" value="2-AMINO-4-HYDROXY-6-HYDROXYMETHYLDIHYDROPTERIDINE PYROPHOSPHOKINASE"/>
    <property type="match status" value="1"/>
</dbReference>
<reference evidence="10 11" key="1">
    <citation type="submission" date="2014-01" db="EMBL/GenBank/DDBJ databases">
        <title>Actinotalea ferrariae CF5-4.</title>
        <authorList>
            <person name="Chen F."/>
            <person name="Li Y."/>
            <person name="Wang G."/>
        </authorList>
    </citation>
    <scope>NUCLEOTIDE SEQUENCE [LARGE SCALE GENOMIC DNA]</scope>
    <source>
        <strain evidence="10 11">CF5-4</strain>
    </source>
</reference>
<evidence type="ECO:0000313" key="10">
    <source>
        <dbReference type="EMBL" id="EYR62051.1"/>
    </source>
</evidence>
<keyword evidence="6 10" id="KW-0418">Kinase</keyword>
<dbReference type="EMBL" id="AXCW01000347">
    <property type="protein sequence ID" value="EYR62051.1"/>
    <property type="molecule type" value="Genomic_DNA"/>
</dbReference>
<accession>A0A021VLJ4</accession>
<dbReference type="PANTHER" id="PTHR43071:SF1">
    <property type="entry name" value="2-AMINO-4-HYDROXY-6-HYDROXYMETHYLDIHYDROPTERIDINE PYROPHOSPHOKINASE"/>
    <property type="match status" value="1"/>
</dbReference>
<name>A0A021VLJ4_9CELL</name>
<comment type="pathway">
    <text evidence="2">Cofactor biosynthesis; tetrahydrofolate biosynthesis; 2-amino-4-hydroxy-6-hydroxymethyl-7,8-dihydropteridine diphosphate from 7,8-dihydroneopterin triphosphate: step 4/4.</text>
</comment>
<comment type="caution">
    <text evidence="10">The sequence shown here is derived from an EMBL/GenBank/DDBJ whole genome shotgun (WGS) entry which is preliminary data.</text>
</comment>
<dbReference type="Proteomes" id="UP000019753">
    <property type="component" value="Unassembled WGS sequence"/>
</dbReference>
<dbReference type="GO" id="GO:0016301">
    <property type="term" value="F:kinase activity"/>
    <property type="evidence" value="ECO:0007669"/>
    <property type="project" value="UniProtKB-KW"/>
</dbReference>
<feature type="domain" description="7,8-dihydro-6-hydroxymethylpterin-pyrophosphokinase" evidence="9">
    <location>
        <begin position="139"/>
        <end position="150"/>
    </location>
</feature>
<dbReference type="Pfam" id="PF01288">
    <property type="entry name" value="HPPK"/>
    <property type="match status" value="1"/>
</dbReference>
<evidence type="ECO:0000256" key="7">
    <source>
        <dbReference type="ARBA" id="ARBA00022840"/>
    </source>
</evidence>
<keyword evidence="4" id="KW-0808">Transferase</keyword>
<dbReference type="CDD" id="cd00483">
    <property type="entry name" value="HPPK"/>
    <property type="match status" value="1"/>
</dbReference>
<keyword evidence="11" id="KW-1185">Reference proteome</keyword>
<dbReference type="RefSeq" id="WP_245612652.1">
    <property type="nucleotide sequence ID" value="NZ_AXCW01000347.1"/>
</dbReference>
<sequence>PPTPGDAPAHAPAQASAQAPALVAVADVLADAAVPTVSQEPGDRLDVPPTEPVDVVLALGSNLGESEQTLREVLHDLAAVPGLELTAVSPLVRTAPVGGPEQPDYLNAVVLGRTTLAPRALLRACQAIEAGHGRERLVRWGPRTVDIDIVLHGTTLAVTDDLELPHPRAHERAFVLQPWAEVAPDAVLPGLGGGPVALLARTAPDRDGIRWMALDWWNAPEAG</sequence>
<dbReference type="NCBIfam" id="TIGR01498">
    <property type="entry name" value="folK"/>
    <property type="match status" value="1"/>
</dbReference>
<dbReference type="EC" id="2.7.6.3" evidence="3"/>
<evidence type="ECO:0000256" key="4">
    <source>
        <dbReference type="ARBA" id="ARBA00022679"/>
    </source>
</evidence>
<dbReference type="InterPro" id="IPR000550">
    <property type="entry name" value="Hppk"/>
</dbReference>
<dbReference type="SUPFAM" id="SSF55083">
    <property type="entry name" value="6-hydroxymethyl-7,8-dihydropterin pyrophosphokinase, HPPK"/>
    <property type="match status" value="1"/>
</dbReference>
<comment type="catalytic activity">
    <reaction evidence="1">
        <text>6-hydroxymethyl-7,8-dihydropterin + ATP = (7,8-dihydropterin-6-yl)methyl diphosphate + AMP + H(+)</text>
        <dbReference type="Rhea" id="RHEA:11412"/>
        <dbReference type="ChEBI" id="CHEBI:15378"/>
        <dbReference type="ChEBI" id="CHEBI:30616"/>
        <dbReference type="ChEBI" id="CHEBI:44841"/>
        <dbReference type="ChEBI" id="CHEBI:72950"/>
        <dbReference type="ChEBI" id="CHEBI:456215"/>
        <dbReference type="EC" id="2.7.6.3"/>
    </reaction>
</comment>
<keyword evidence="7" id="KW-0067">ATP-binding</keyword>
<evidence type="ECO:0000259" key="9">
    <source>
        <dbReference type="PROSITE" id="PS00794"/>
    </source>
</evidence>
<evidence type="ECO:0000313" key="11">
    <source>
        <dbReference type="Proteomes" id="UP000019753"/>
    </source>
</evidence>
<dbReference type="GO" id="GO:0046654">
    <property type="term" value="P:tetrahydrofolate biosynthetic process"/>
    <property type="evidence" value="ECO:0007669"/>
    <property type="project" value="UniProtKB-UniPathway"/>
</dbReference>
<evidence type="ECO:0000256" key="6">
    <source>
        <dbReference type="ARBA" id="ARBA00022777"/>
    </source>
</evidence>
<protein>
    <recommendedName>
        <fullName evidence="3">2-amino-4-hydroxy-6-hydroxymethyldihydropteridine diphosphokinase</fullName>
        <ecNumber evidence="3">2.7.6.3</ecNumber>
    </recommendedName>
</protein>
<proteinExistence type="predicted"/>
<keyword evidence="5" id="KW-0547">Nucleotide-binding</keyword>
<evidence type="ECO:0000256" key="5">
    <source>
        <dbReference type="ARBA" id="ARBA00022741"/>
    </source>
</evidence>
<dbReference type="Gene3D" id="3.30.70.560">
    <property type="entry name" value="7,8-Dihydro-6-hydroxymethylpterin-pyrophosphokinase HPPK"/>
    <property type="match status" value="1"/>
</dbReference>
<evidence type="ECO:0000256" key="3">
    <source>
        <dbReference type="ARBA" id="ARBA00013253"/>
    </source>
</evidence>
<dbReference type="InterPro" id="IPR035907">
    <property type="entry name" value="Hppk_sf"/>
</dbReference>
<organism evidence="10 11">
    <name type="scientific">Actinotalea ferrariae CF5-4</name>
    <dbReference type="NCBI Taxonomy" id="948458"/>
    <lineage>
        <taxon>Bacteria</taxon>
        <taxon>Bacillati</taxon>
        <taxon>Actinomycetota</taxon>
        <taxon>Actinomycetes</taxon>
        <taxon>Micrococcales</taxon>
        <taxon>Cellulomonadaceae</taxon>
        <taxon>Actinotalea</taxon>
    </lineage>
</organism>
<keyword evidence="8" id="KW-0289">Folate biosynthesis</keyword>
<evidence type="ECO:0000256" key="8">
    <source>
        <dbReference type="ARBA" id="ARBA00022909"/>
    </source>
</evidence>
<evidence type="ECO:0000256" key="1">
    <source>
        <dbReference type="ARBA" id="ARBA00000198"/>
    </source>
</evidence>
<evidence type="ECO:0000256" key="2">
    <source>
        <dbReference type="ARBA" id="ARBA00005051"/>
    </source>
</evidence>
<gene>
    <name evidence="10" type="ORF">N866_12350</name>
</gene>